<keyword evidence="1" id="KW-1133">Transmembrane helix</keyword>
<sequence>MVLHRGAMLKRIYDWCIDAAHKPYALWIMGAVAFAESSFFPVPPDVMLIPMSLARPQRAWVYAAICTITSVLGGLLGYAIGALLFDSVGHWLIQVYGLGDKVDAFRASYAEWGAVIILLKGLTPIPYKLVTITSGFAGYNLILFIVCSIVARGGRFFIVAILLNRYGDWIRVKIEKHLGLVVAVGAAVLVLGFVVAVKLI</sequence>
<evidence type="ECO:0000313" key="2">
    <source>
        <dbReference type="EMBL" id="WBL79665.1"/>
    </source>
</evidence>
<organism evidence="2 3">
    <name type="scientific">Bradyrhizobium xenonodulans</name>
    <dbReference type="NCBI Taxonomy" id="2736875"/>
    <lineage>
        <taxon>Bacteria</taxon>
        <taxon>Pseudomonadati</taxon>
        <taxon>Pseudomonadota</taxon>
        <taxon>Alphaproteobacteria</taxon>
        <taxon>Hyphomicrobiales</taxon>
        <taxon>Nitrobacteraceae</taxon>
        <taxon>Bradyrhizobium</taxon>
    </lineage>
</organism>
<dbReference type="PANTHER" id="PTHR42709">
    <property type="entry name" value="ALKALINE PHOSPHATASE LIKE PROTEIN"/>
    <property type="match status" value="1"/>
</dbReference>
<evidence type="ECO:0000256" key="1">
    <source>
        <dbReference type="SAM" id="Phobius"/>
    </source>
</evidence>
<feature type="transmembrane region" description="Helical" evidence="1">
    <location>
        <begin position="60"/>
        <end position="88"/>
    </location>
</feature>
<dbReference type="EMBL" id="CP089391">
    <property type="protein sequence ID" value="WBL79665.1"/>
    <property type="molecule type" value="Genomic_DNA"/>
</dbReference>
<dbReference type="Proteomes" id="UP001179614">
    <property type="component" value="Chromosome"/>
</dbReference>
<keyword evidence="3" id="KW-1185">Reference proteome</keyword>
<dbReference type="InterPro" id="IPR051311">
    <property type="entry name" value="DedA_domain"/>
</dbReference>
<feature type="transmembrane region" description="Helical" evidence="1">
    <location>
        <begin position="178"/>
        <end position="197"/>
    </location>
</feature>
<keyword evidence="1" id="KW-0812">Transmembrane</keyword>
<keyword evidence="1" id="KW-0472">Membrane</keyword>
<protein>
    <submittedName>
        <fullName evidence="2">DedA family protein</fullName>
    </submittedName>
</protein>
<evidence type="ECO:0000313" key="3">
    <source>
        <dbReference type="Proteomes" id="UP001179614"/>
    </source>
</evidence>
<accession>A0ABY7MMP1</accession>
<reference evidence="2" key="1">
    <citation type="submission" date="2021-12" db="EMBL/GenBank/DDBJ databases">
        <title>Bradyrhizobium xenonodulans sp. nov.</title>
        <authorList>
            <person name="Claassens R."/>
            <person name="Venter S.N."/>
            <person name="Beukes C.W."/>
            <person name="Stepkowski T."/>
            <person name="Steenkamp E.T."/>
        </authorList>
    </citation>
    <scope>NUCLEOTIDE SEQUENCE</scope>
    <source>
        <strain evidence="2">14AB</strain>
    </source>
</reference>
<gene>
    <name evidence="2" type="ORF">I3J27_04335</name>
</gene>
<dbReference type="RefSeq" id="WP_270165659.1">
    <property type="nucleotide sequence ID" value="NZ_CP089391.1"/>
</dbReference>
<name>A0ABY7MMP1_9BRAD</name>
<feature type="transmembrane region" description="Helical" evidence="1">
    <location>
        <begin position="139"/>
        <end position="166"/>
    </location>
</feature>
<proteinExistence type="predicted"/>
<dbReference type="PANTHER" id="PTHR42709:SF11">
    <property type="entry name" value="DEDA FAMILY PROTEIN"/>
    <property type="match status" value="1"/>
</dbReference>